<dbReference type="Proteomes" id="UP000823775">
    <property type="component" value="Unassembled WGS sequence"/>
</dbReference>
<comment type="caution">
    <text evidence="1">The sequence shown here is derived from an EMBL/GenBank/DDBJ whole genome shotgun (WGS) entry which is preliminary data.</text>
</comment>
<reference evidence="1 2" key="1">
    <citation type="journal article" date="2021" name="BMC Genomics">
        <title>Datura genome reveals duplications of psychoactive alkaloid biosynthetic genes and high mutation rate following tissue culture.</title>
        <authorList>
            <person name="Rajewski A."/>
            <person name="Carter-House D."/>
            <person name="Stajich J."/>
            <person name="Litt A."/>
        </authorList>
    </citation>
    <scope>NUCLEOTIDE SEQUENCE [LARGE SCALE GENOMIC DNA]</scope>
    <source>
        <strain evidence="1">AR-01</strain>
    </source>
</reference>
<accession>A0ABS8RZJ2</accession>
<dbReference type="EMBL" id="JACEIK010000192">
    <property type="protein sequence ID" value="MCD7452009.1"/>
    <property type="molecule type" value="Genomic_DNA"/>
</dbReference>
<keyword evidence="2" id="KW-1185">Reference proteome</keyword>
<evidence type="ECO:0000313" key="2">
    <source>
        <dbReference type="Proteomes" id="UP000823775"/>
    </source>
</evidence>
<organism evidence="1 2">
    <name type="scientific">Datura stramonium</name>
    <name type="common">Jimsonweed</name>
    <name type="synonym">Common thornapple</name>
    <dbReference type="NCBI Taxonomy" id="4076"/>
    <lineage>
        <taxon>Eukaryota</taxon>
        <taxon>Viridiplantae</taxon>
        <taxon>Streptophyta</taxon>
        <taxon>Embryophyta</taxon>
        <taxon>Tracheophyta</taxon>
        <taxon>Spermatophyta</taxon>
        <taxon>Magnoliopsida</taxon>
        <taxon>eudicotyledons</taxon>
        <taxon>Gunneridae</taxon>
        <taxon>Pentapetalae</taxon>
        <taxon>asterids</taxon>
        <taxon>lamiids</taxon>
        <taxon>Solanales</taxon>
        <taxon>Solanaceae</taxon>
        <taxon>Solanoideae</taxon>
        <taxon>Datureae</taxon>
        <taxon>Datura</taxon>
    </lineage>
</organism>
<protein>
    <submittedName>
        <fullName evidence="1">Uncharacterized protein</fullName>
    </submittedName>
</protein>
<proteinExistence type="predicted"/>
<name>A0ABS8RZJ2_DATST</name>
<evidence type="ECO:0000313" key="1">
    <source>
        <dbReference type="EMBL" id="MCD7452009.1"/>
    </source>
</evidence>
<sequence>MERDDEAILKLEESNSEGTREATKDINIATWIDDDHIRVNYWELKDNTCQEFVIRIILKAFQEAQTDKEKLMKDYTDIKSKSSLKGSLLTGLGLAAVVTGPRQWSHHSGKGTATMVLRRQ</sequence>
<gene>
    <name evidence="1" type="ORF">HAX54_014703</name>
</gene>